<organism evidence="10 11">
    <name type="scientific">Kitasatospora phosalacinea</name>
    <dbReference type="NCBI Taxonomy" id="2065"/>
    <lineage>
        <taxon>Bacteria</taxon>
        <taxon>Bacillati</taxon>
        <taxon>Actinomycetota</taxon>
        <taxon>Actinomycetes</taxon>
        <taxon>Kitasatosporales</taxon>
        <taxon>Streptomycetaceae</taxon>
        <taxon>Kitasatospora</taxon>
    </lineage>
</organism>
<comment type="subcellular location">
    <subcellularLocation>
        <location evidence="1">Cell membrane</location>
        <topology evidence="1">Multi-pass membrane protein</topology>
    </subcellularLocation>
</comment>
<feature type="transmembrane region" description="Helical" evidence="8">
    <location>
        <begin position="330"/>
        <end position="347"/>
    </location>
</feature>
<feature type="transmembrane region" description="Helical" evidence="8">
    <location>
        <begin position="353"/>
        <end position="376"/>
    </location>
</feature>
<keyword evidence="2" id="KW-0813">Transport</keyword>
<dbReference type="Proteomes" id="UP001599542">
    <property type="component" value="Unassembled WGS sequence"/>
</dbReference>
<feature type="compositionally biased region" description="Basic residues" evidence="7">
    <location>
        <begin position="1"/>
        <end position="10"/>
    </location>
</feature>
<evidence type="ECO:0000256" key="4">
    <source>
        <dbReference type="ARBA" id="ARBA00022692"/>
    </source>
</evidence>
<accession>A0ABW6GSU8</accession>
<dbReference type="InterPro" id="IPR005829">
    <property type="entry name" value="Sugar_transporter_CS"/>
</dbReference>
<evidence type="ECO:0000256" key="1">
    <source>
        <dbReference type="ARBA" id="ARBA00004651"/>
    </source>
</evidence>
<dbReference type="SUPFAM" id="SSF103473">
    <property type="entry name" value="MFS general substrate transporter"/>
    <property type="match status" value="1"/>
</dbReference>
<evidence type="ECO:0000256" key="6">
    <source>
        <dbReference type="ARBA" id="ARBA00023136"/>
    </source>
</evidence>
<feature type="transmembrane region" description="Helical" evidence="8">
    <location>
        <begin position="420"/>
        <end position="439"/>
    </location>
</feature>
<dbReference type="InterPro" id="IPR020846">
    <property type="entry name" value="MFS_dom"/>
</dbReference>
<dbReference type="PANTHER" id="PTHR23517:SF3">
    <property type="entry name" value="INTEGRAL MEMBRANE TRANSPORT PROTEIN"/>
    <property type="match status" value="1"/>
</dbReference>
<dbReference type="InterPro" id="IPR036259">
    <property type="entry name" value="MFS_trans_sf"/>
</dbReference>
<feature type="region of interest" description="Disordered" evidence="7">
    <location>
        <begin position="1"/>
        <end position="37"/>
    </location>
</feature>
<feature type="transmembrane region" description="Helical" evidence="8">
    <location>
        <begin position="181"/>
        <end position="201"/>
    </location>
</feature>
<name>A0ABW6GSU8_9ACTN</name>
<dbReference type="PROSITE" id="PS00216">
    <property type="entry name" value="SUGAR_TRANSPORT_1"/>
    <property type="match status" value="2"/>
</dbReference>
<dbReference type="InterPro" id="IPR011701">
    <property type="entry name" value="MFS"/>
</dbReference>
<feature type="transmembrane region" description="Helical" evidence="8">
    <location>
        <begin position="116"/>
        <end position="133"/>
    </location>
</feature>
<comment type="caution">
    <text evidence="10">The sequence shown here is derived from an EMBL/GenBank/DDBJ whole genome shotgun (WGS) entry which is preliminary data.</text>
</comment>
<keyword evidence="6 8" id="KW-0472">Membrane</keyword>
<evidence type="ECO:0000256" key="3">
    <source>
        <dbReference type="ARBA" id="ARBA00022475"/>
    </source>
</evidence>
<evidence type="ECO:0000259" key="9">
    <source>
        <dbReference type="PROSITE" id="PS50850"/>
    </source>
</evidence>
<feature type="transmembrane region" description="Helical" evidence="8">
    <location>
        <begin position="46"/>
        <end position="64"/>
    </location>
</feature>
<feature type="compositionally biased region" description="Pro residues" evidence="7">
    <location>
        <begin position="12"/>
        <end position="28"/>
    </location>
</feature>
<dbReference type="RefSeq" id="WP_380332282.1">
    <property type="nucleotide sequence ID" value="NZ_JBHYPW010000099.1"/>
</dbReference>
<evidence type="ECO:0000313" key="10">
    <source>
        <dbReference type="EMBL" id="MFE1355689.1"/>
    </source>
</evidence>
<proteinExistence type="predicted"/>
<sequence>MTLATRRRSPQRPAPPHSGAPHPGGPHPRGPRPGGRPIRLGLRANLAQFGLLVAVNALVGGLLGQERTVLPLLADRTFHLSAHTGALTYILAFGATKAVTNLFAGALSDRYGRKPVLVAGWLVALPIPAMLAWGPTWGWIVAANVLLGVNQGLTWFTTVIMKIDLAGPARRGLAMGLNEAAGYLAVAVTATATGAIAAHWGLRPAPFLLGAAYAALGLGLAAAAVRETREHARAEAAAHPAAAGGQPRLGTARIARTTSLGDRALSAASWAGMVNNLNDALAWGLFPLLYAAHGLDLGRIGILAALYPAVWGAGQLLTGWWSDRVGRKHLITAGMLIQAAALGLVAVGTTFPVWVAAQALLGAGTALVYPTLLAVIGDVAHPAWRARAVGVYRLWRDGGFAVGALVAGVLADAYGLTTAVWAVAALTAAAGATVAVRMYETRPRAAAEAPVG</sequence>
<dbReference type="PANTHER" id="PTHR23517">
    <property type="entry name" value="RESISTANCE PROTEIN MDTM, PUTATIVE-RELATED-RELATED"/>
    <property type="match status" value="1"/>
</dbReference>
<evidence type="ECO:0000313" key="11">
    <source>
        <dbReference type="Proteomes" id="UP001599542"/>
    </source>
</evidence>
<keyword evidence="4 8" id="KW-0812">Transmembrane</keyword>
<dbReference type="PROSITE" id="PS50850">
    <property type="entry name" value="MFS"/>
    <property type="match status" value="1"/>
</dbReference>
<keyword evidence="3" id="KW-1003">Cell membrane</keyword>
<feature type="transmembrane region" description="Helical" evidence="8">
    <location>
        <begin position="207"/>
        <end position="225"/>
    </location>
</feature>
<dbReference type="Gene3D" id="1.20.1250.20">
    <property type="entry name" value="MFS general substrate transporter like domains"/>
    <property type="match status" value="2"/>
</dbReference>
<evidence type="ECO:0000256" key="8">
    <source>
        <dbReference type="SAM" id="Phobius"/>
    </source>
</evidence>
<keyword evidence="11" id="KW-1185">Reference proteome</keyword>
<dbReference type="InterPro" id="IPR050171">
    <property type="entry name" value="MFS_Transporters"/>
</dbReference>
<evidence type="ECO:0000256" key="2">
    <source>
        <dbReference type="ARBA" id="ARBA00022448"/>
    </source>
</evidence>
<feature type="transmembrane region" description="Helical" evidence="8">
    <location>
        <begin position="397"/>
        <end position="414"/>
    </location>
</feature>
<feature type="transmembrane region" description="Helical" evidence="8">
    <location>
        <begin position="84"/>
        <end position="104"/>
    </location>
</feature>
<reference evidence="10 11" key="1">
    <citation type="submission" date="2024-09" db="EMBL/GenBank/DDBJ databases">
        <title>The Natural Products Discovery Center: Release of the First 8490 Sequenced Strains for Exploring Actinobacteria Biosynthetic Diversity.</title>
        <authorList>
            <person name="Kalkreuter E."/>
            <person name="Kautsar S.A."/>
            <person name="Yang D."/>
            <person name="Bader C.D."/>
            <person name="Teijaro C.N."/>
            <person name="Fluegel L."/>
            <person name="Davis C.M."/>
            <person name="Simpson J.R."/>
            <person name="Lauterbach L."/>
            <person name="Steele A.D."/>
            <person name="Gui C."/>
            <person name="Meng S."/>
            <person name="Li G."/>
            <person name="Viehrig K."/>
            <person name="Ye F."/>
            <person name="Su P."/>
            <person name="Kiefer A.F."/>
            <person name="Nichols A."/>
            <person name="Cepeda A.J."/>
            <person name="Yan W."/>
            <person name="Fan B."/>
            <person name="Jiang Y."/>
            <person name="Adhikari A."/>
            <person name="Zheng C.-J."/>
            <person name="Schuster L."/>
            <person name="Cowan T.M."/>
            <person name="Smanski M.J."/>
            <person name="Chevrette M.G."/>
            <person name="De Carvalho L.P.S."/>
            <person name="Shen B."/>
        </authorList>
    </citation>
    <scope>NUCLEOTIDE SEQUENCE [LARGE SCALE GENOMIC DNA]</scope>
    <source>
        <strain evidence="10 11">NPDC058753</strain>
    </source>
</reference>
<dbReference type="Pfam" id="PF07690">
    <property type="entry name" value="MFS_1"/>
    <property type="match status" value="2"/>
</dbReference>
<evidence type="ECO:0000256" key="7">
    <source>
        <dbReference type="SAM" id="MobiDB-lite"/>
    </source>
</evidence>
<feature type="transmembrane region" description="Helical" evidence="8">
    <location>
        <begin position="139"/>
        <end position="160"/>
    </location>
</feature>
<protein>
    <submittedName>
        <fullName evidence="10">MFS transporter</fullName>
    </submittedName>
</protein>
<keyword evidence="5 8" id="KW-1133">Transmembrane helix</keyword>
<dbReference type="EMBL" id="JBHYPX010000066">
    <property type="protein sequence ID" value="MFE1355689.1"/>
    <property type="molecule type" value="Genomic_DNA"/>
</dbReference>
<evidence type="ECO:0000256" key="5">
    <source>
        <dbReference type="ARBA" id="ARBA00022989"/>
    </source>
</evidence>
<gene>
    <name evidence="10" type="ORF">ACFW6T_27285</name>
</gene>
<feature type="domain" description="Major facilitator superfamily (MFS) profile" evidence="9">
    <location>
        <begin position="45"/>
        <end position="442"/>
    </location>
</feature>